<accession>A0A6J3MHI3</accession>
<proteinExistence type="predicted"/>
<reference evidence="2" key="3">
    <citation type="submission" date="2025-08" db="UniProtKB">
        <authorList>
            <consortium name="RefSeq"/>
        </authorList>
    </citation>
    <scope>IDENTIFICATION</scope>
    <source>
        <strain evidence="2">CBS 342.82</strain>
    </source>
</reference>
<organism evidence="2">
    <name type="scientific">Dissoconium aciculare CBS 342.82</name>
    <dbReference type="NCBI Taxonomy" id="1314786"/>
    <lineage>
        <taxon>Eukaryota</taxon>
        <taxon>Fungi</taxon>
        <taxon>Dikarya</taxon>
        <taxon>Ascomycota</taxon>
        <taxon>Pezizomycotina</taxon>
        <taxon>Dothideomycetes</taxon>
        <taxon>Dothideomycetidae</taxon>
        <taxon>Mycosphaerellales</taxon>
        <taxon>Dissoconiaceae</taxon>
        <taxon>Dissoconium</taxon>
    </lineage>
</organism>
<dbReference type="Proteomes" id="UP000504637">
    <property type="component" value="Unplaced"/>
</dbReference>
<dbReference type="GeneID" id="54356869"/>
<reference evidence="2" key="2">
    <citation type="submission" date="2020-04" db="EMBL/GenBank/DDBJ databases">
        <authorList>
            <consortium name="NCBI Genome Project"/>
        </authorList>
    </citation>
    <scope>NUCLEOTIDE SEQUENCE</scope>
    <source>
        <strain evidence="2">CBS 342.82</strain>
    </source>
</reference>
<sequence length="221" mass="25413">MRWTSLTENIHPIAPVNTSFLDRAEMRKSAGAHARPSKIRASANQRPFDIHPDLIISISLSVFLCPRPRIKRAERRSIRRGGDDNNNQSITFHHCAVAELPGWTVQFCILCCIHARSLARSPLLLPHQHQHTHTHTYLTYPGLQLLPNIPFWRVSIALPPTKTTYLRSHHDHHQYHHRYHQSPTGHHRQHHLCFSALTILVREAAGPRPPTNQPTHAHIHQ</sequence>
<protein>
    <submittedName>
        <fullName evidence="2">Uncharacterized protein</fullName>
    </submittedName>
</protein>
<keyword evidence="1" id="KW-1185">Reference proteome</keyword>
<evidence type="ECO:0000313" key="1">
    <source>
        <dbReference type="Proteomes" id="UP000504637"/>
    </source>
</evidence>
<dbReference type="RefSeq" id="XP_033464379.1">
    <property type="nucleotide sequence ID" value="XM_033599070.1"/>
</dbReference>
<dbReference type="AlphaFoldDB" id="A0A6J3MHI3"/>
<gene>
    <name evidence="2" type="ORF">K489DRAFT_13503</name>
</gene>
<name>A0A6J3MHI3_9PEZI</name>
<reference evidence="2" key="1">
    <citation type="submission" date="2020-01" db="EMBL/GenBank/DDBJ databases">
        <authorList>
            <consortium name="DOE Joint Genome Institute"/>
            <person name="Haridas S."/>
            <person name="Albert R."/>
            <person name="Binder M."/>
            <person name="Bloem J."/>
            <person name="Labutti K."/>
            <person name="Salamov A."/>
            <person name="Andreopoulos B."/>
            <person name="Baker S.E."/>
            <person name="Barry K."/>
            <person name="Bills G."/>
            <person name="Bluhm B.H."/>
            <person name="Cannon C."/>
            <person name="Castanera R."/>
            <person name="Culley D.E."/>
            <person name="Daum C."/>
            <person name="Ezra D."/>
            <person name="Gonzalez J.B."/>
            <person name="Henrissat B."/>
            <person name="Kuo A."/>
            <person name="Liang C."/>
            <person name="Lipzen A."/>
            <person name="Lutzoni F."/>
            <person name="Magnuson J."/>
            <person name="Mondo S."/>
            <person name="Nolan M."/>
            <person name="Ohm R."/>
            <person name="Pangilinan J."/>
            <person name="Park H.-J."/>
            <person name="Ramirez L."/>
            <person name="Alfaro M."/>
            <person name="Sun H."/>
            <person name="Tritt A."/>
            <person name="Yoshinaga Y."/>
            <person name="Zwiers L.-H."/>
            <person name="Turgeon B.G."/>
            <person name="Goodwin S.B."/>
            <person name="Spatafora J.W."/>
            <person name="Crous P.W."/>
            <person name="Grigoriev I.V."/>
        </authorList>
    </citation>
    <scope>NUCLEOTIDE SEQUENCE</scope>
    <source>
        <strain evidence="2">CBS 342.82</strain>
    </source>
</reference>
<evidence type="ECO:0000313" key="2">
    <source>
        <dbReference type="RefSeq" id="XP_033464379.1"/>
    </source>
</evidence>